<accession>A0A249Y2I7</accession>
<protein>
    <submittedName>
        <fullName evidence="1">Uncharacterized protein</fullName>
    </submittedName>
</protein>
<proteinExistence type="predicted"/>
<evidence type="ECO:0000313" key="2">
    <source>
        <dbReference type="Proteomes" id="UP000224362"/>
    </source>
</evidence>
<evidence type="ECO:0000313" key="1">
    <source>
        <dbReference type="EMBL" id="ASZ78887.1"/>
    </source>
</evidence>
<name>A0A249Y2I7_9CAUD</name>
<dbReference type="EMBL" id="MF285619">
    <property type="protein sequence ID" value="ASZ78887.1"/>
    <property type="molecule type" value="Genomic_DNA"/>
</dbReference>
<sequence length="99" mass="10928">MKEILQPIVDQVVNDWNKLYPMLSVSITVKQYQEEAGRVVIDGLINMKGVGVTDGTFEIGSSVVGWDNPSEFYNGLFACIEESMLAHSSMNSSHEDSSL</sequence>
<organism evidence="1 2">
    <name type="scientific">Serratia phage 2050H1</name>
    <dbReference type="NCBI Taxonomy" id="2024250"/>
    <lineage>
        <taxon>Viruses</taxon>
        <taxon>Duplodnaviria</taxon>
        <taxon>Heunggongvirae</taxon>
        <taxon>Uroviricota</taxon>
        <taxon>Caudoviricetes</taxon>
        <taxon>Pantevenvirales</taxon>
        <taxon>Ackermannviridae</taxon>
        <taxon>Miltonvirus</taxon>
        <taxon>Miltonvirus MAM1</taxon>
    </lineage>
</organism>
<reference evidence="1 2" key="1">
    <citation type="submission" date="2017-06" db="EMBL/GenBank/DDBJ databases">
        <authorList>
            <person name="Kim H.J."/>
            <person name="Triplett B.A."/>
        </authorList>
    </citation>
    <scope>NUCLEOTIDE SEQUENCE [LARGE SCALE GENOMIC DNA]</scope>
</reference>
<gene>
    <name evidence="1" type="ORF">2050H1_121</name>
</gene>
<dbReference type="Proteomes" id="UP000224362">
    <property type="component" value="Segment"/>
</dbReference>